<reference evidence="2 3" key="1">
    <citation type="submission" date="2020-10" db="EMBL/GenBank/DDBJ databases">
        <authorList>
            <person name="Castelo-Branco R."/>
            <person name="Eusebio N."/>
            <person name="Adriana R."/>
            <person name="Vieira A."/>
            <person name="Brugerolle De Fraissinette N."/>
            <person name="Rezende De Castro R."/>
            <person name="Schneider M.P."/>
            <person name="Vasconcelos V."/>
            <person name="Leao P.N."/>
        </authorList>
    </citation>
    <scope>NUCLEOTIDE SEQUENCE [LARGE SCALE GENOMIC DNA]</scope>
    <source>
        <strain evidence="2 3">LEGE 06123</strain>
    </source>
</reference>
<proteinExistence type="predicted"/>
<evidence type="ECO:0000256" key="1">
    <source>
        <dbReference type="SAM" id="Phobius"/>
    </source>
</evidence>
<name>A0ABR9UYY0_9CHRO</name>
<keyword evidence="1" id="KW-0812">Transmembrane</keyword>
<dbReference type="NCBIfam" id="TIGR01409">
    <property type="entry name" value="TAT_signal_seq"/>
    <property type="match status" value="1"/>
</dbReference>
<comment type="caution">
    <text evidence="2">The sequence shown here is derived from an EMBL/GenBank/DDBJ whole genome shotgun (WGS) entry which is preliminary data.</text>
</comment>
<keyword evidence="1" id="KW-1133">Transmembrane helix</keyword>
<keyword evidence="3" id="KW-1185">Reference proteome</keyword>
<protein>
    <submittedName>
        <fullName evidence="2">Twin-arginine translocation signal domain-containing protein</fullName>
    </submittedName>
</protein>
<accession>A0ABR9UYY0</accession>
<dbReference type="InterPro" id="IPR006311">
    <property type="entry name" value="TAT_signal"/>
</dbReference>
<feature type="transmembrane region" description="Helical" evidence="1">
    <location>
        <begin position="12"/>
        <end position="32"/>
    </location>
</feature>
<evidence type="ECO:0000313" key="2">
    <source>
        <dbReference type="EMBL" id="MBE9193491.1"/>
    </source>
</evidence>
<organism evidence="2 3">
    <name type="scientific">Gloeocapsopsis crepidinum LEGE 06123</name>
    <dbReference type="NCBI Taxonomy" id="588587"/>
    <lineage>
        <taxon>Bacteria</taxon>
        <taxon>Bacillati</taxon>
        <taxon>Cyanobacteriota</taxon>
        <taxon>Cyanophyceae</taxon>
        <taxon>Oscillatoriophycideae</taxon>
        <taxon>Chroococcales</taxon>
        <taxon>Chroococcaceae</taxon>
        <taxon>Gloeocapsopsis</taxon>
    </lineage>
</organism>
<dbReference type="Proteomes" id="UP000651156">
    <property type="component" value="Unassembled WGS sequence"/>
</dbReference>
<sequence length="43" mass="4705">MANFSRMTRRNFLYTAGASATGSIFISGWSCFPQSASGLRLWG</sequence>
<gene>
    <name evidence="2" type="ORF">IQ230_24775</name>
</gene>
<dbReference type="PROSITE" id="PS51318">
    <property type="entry name" value="TAT"/>
    <property type="match status" value="1"/>
</dbReference>
<evidence type="ECO:0000313" key="3">
    <source>
        <dbReference type="Proteomes" id="UP000651156"/>
    </source>
</evidence>
<dbReference type="EMBL" id="JADEWN010000098">
    <property type="protein sequence ID" value="MBE9193491.1"/>
    <property type="molecule type" value="Genomic_DNA"/>
</dbReference>
<keyword evidence="1" id="KW-0472">Membrane</keyword>
<dbReference type="InterPro" id="IPR019546">
    <property type="entry name" value="TAT_signal_bac_arc"/>
</dbReference>